<evidence type="ECO:0000256" key="1">
    <source>
        <dbReference type="ARBA" id="ARBA00008950"/>
    </source>
</evidence>
<gene>
    <name evidence="4" type="primary">yfcE</name>
    <name evidence="4" type="ORF">IAC42_05170</name>
</gene>
<dbReference type="GO" id="GO:0046872">
    <property type="term" value="F:metal ion binding"/>
    <property type="evidence" value="ECO:0007669"/>
    <property type="project" value="UniProtKB-KW"/>
</dbReference>
<sequence>MKAIIVSDIHGSGRAADKIALLAKDADLILCLGDILYHGPRNDLPEGHDPKHVISVLNPLAGRIVAVRGNCEAEVDQMVLAFPVLGTTASVFLDSRRIDMSHGHIYNEDKPIPGATVMLYGHTHIPVAERKDGIVFFNPGSMSLPKGGWPASYGLYEDGRLSVHRVDDDSLLLEILLN</sequence>
<dbReference type="Gene3D" id="3.60.21.10">
    <property type="match status" value="1"/>
</dbReference>
<dbReference type="InterPro" id="IPR024654">
    <property type="entry name" value="Calcineurin-like_PHP_lpxH"/>
</dbReference>
<comment type="caution">
    <text evidence="4">The sequence shown here is derived from an EMBL/GenBank/DDBJ whole genome shotgun (WGS) entry which is preliminary data.</text>
</comment>
<dbReference type="AlphaFoldDB" id="A0A9D9H9C2"/>
<dbReference type="GO" id="GO:0016787">
    <property type="term" value="F:hydrolase activity"/>
    <property type="evidence" value="ECO:0007669"/>
    <property type="project" value="UniProtKB-UniRule"/>
</dbReference>
<keyword evidence="4" id="KW-0378">Hydrolase</keyword>
<dbReference type="Proteomes" id="UP000823633">
    <property type="component" value="Unassembled WGS sequence"/>
</dbReference>
<name>A0A9D9H9C2_9SPIR</name>
<evidence type="ECO:0000256" key="2">
    <source>
        <dbReference type="RuleBase" id="RU362039"/>
    </source>
</evidence>
<organism evidence="4 5">
    <name type="scientific">Candidatus Aphodenecus pullistercoris</name>
    <dbReference type="NCBI Taxonomy" id="2840669"/>
    <lineage>
        <taxon>Bacteria</taxon>
        <taxon>Pseudomonadati</taxon>
        <taxon>Spirochaetota</taxon>
        <taxon>Spirochaetia</taxon>
        <taxon>Spirochaetales</taxon>
        <taxon>Candidatus Aphodenecus</taxon>
    </lineage>
</organism>
<dbReference type="SUPFAM" id="SSF56300">
    <property type="entry name" value="Metallo-dependent phosphatases"/>
    <property type="match status" value="1"/>
</dbReference>
<evidence type="ECO:0000313" key="5">
    <source>
        <dbReference type="Proteomes" id="UP000823633"/>
    </source>
</evidence>
<dbReference type="InterPro" id="IPR000979">
    <property type="entry name" value="Phosphodiesterase_MJ0936/Vps29"/>
</dbReference>
<dbReference type="InterPro" id="IPR041802">
    <property type="entry name" value="MPP_YfcE"/>
</dbReference>
<dbReference type="EMBL" id="JADIMU010000031">
    <property type="protein sequence ID" value="MBO8443131.1"/>
    <property type="molecule type" value="Genomic_DNA"/>
</dbReference>
<comment type="cofactor">
    <cofactor evidence="2">
        <name>a divalent metal cation</name>
        <dbReference type="ChEBI" id="CHEBI:60240"/>
    </cofactor>
</comment>
<reference evidence="4" key="2">
    <citation type="journal article" date="2021" name="PeerJ">
        <title>Extensive microbial diversity within the chicken gut microbiome revealed by metagenomics and culture.</title>
        <authorList>
            <person name="Gilroy R."/>
            <person name="Ravi A."/>
            <person name="Getino M."/>
            <person name="Pursley I."/>
            <person name="Horton D.L."/>
            <person name="Alikhan N.F."/>
            <person name="Baker D."/>
            <person name="Gharbi K."/>
            <person name="Hall N."/>
            <person name="Watson M."/>
            <person name="Adriaenssens E.M."/>
            <person name="Foster-Nyarko E."/>
            <person name="Jarju S."/>
            <person name="Secka A."/>
            <person name="Antonio M."/>
            <person name="Oren A."/>
            <person name="Chaudhuri R.R."/>
            <person name="La Ragione R."/>
            <person name="Hildebrand F."/>
            <person name="Pallen M.J."/>
        </authorList>
    </citation>
    <scope>NUCLEOTIDE SEQUENCE</scope>
    <source>
        <strain evidence="4">11167</strain>
    </source>
</reference>
<proteinExistence type="inferred from homology"/>
<dbReference type="EC" id="3.1.4.-" evidence="2"/>
<dbReference type="NCBIfam" id="NF006988">
    <property type="entry name" value="PRK09453.1"/>
    <property type="match status" value="1"/>
</dbReference>
<dbReference type="PANTHER" id="PTHR11124">
    <property type="entry name" value="VACUOLAR SORTING PROTEIN VPS29"/>
    <property type="match status" value="1"/>
</dbReference>
<dbReference type="Pfam" id="PF12850">
    <property type="entry name" value="Metallophos_2"/>
    <property type="match status" value="1"/>
</dbReference>
<dbReference type="InterPro" id="IPR029052">
    <property type="entry name" value="Metallo-depent_PP-like"/>
</dbReference>
<keyword evidence="2" id="KW-0479">Metal-binding</keyword>
<evidence type="ECO:0000259" key="3">
    <source>
        <dbReference type="Pfam" id="PF12850"/>
    </source>
</evidence>
<evidence type="ECO:0000313" key="4">
    <source>
        <dbReference type="EMBL" id="MBO8443131.1"/>
    </source>
</evidence>
<dbReference type="NCBIfam" id="TIGR00040">
    <property type="entry name" value="yfcE"/>
    <property type="match status" value="1"/>
</dbReference>
<accession>A0A9D9H9C2</accession>
<comment type="similarity">
    <text evidence="1 2">Belongs to the metallophosphoesterase superfamily. YfcE family.</text>
</comment>
<feature type="domain" description="Calcineurin-like phosphoesterase" evidence="3">
    <location>
        <begin position="1"/>
        <end position="156"/>
    </location>
</feature>
<protein>
    <recommendedName>
        <fullName evidence="2">Phosphoesterase</fullName>
        <ecNumber evidence="2">3.1.4.-</ecNumber>
    </recommendedName>
</protein>
<dbReference type="CDD" id="cd00841">
    <property type="entry name" value="MPP_YfcE"/>
    <property type="match status" value="1"/>
</dbReference>
<reference evidence="4" key="1">
    <citation type="submission" date="2020-10" db="EMBL/GenBank/DDBJ databases">
        <authorList>
            <person name="Gilroy R."/>
        </authorList>
    </citation>
    <scope>NUCLEOTIDE SEQUENCE</scope>
    <source>
        <strain evidence="4">11167</strain>
    </source>
</reference>